<sequence length="303" mass="35284">MQHHSYTVRTAKLEDLSFISQLFKEYETKVYGETQTSENEIREIIISIEEHDRKGLWENGELKGFSILTVKDHRLPSLLLTSPDKTMNLYMDRLLDELAKSAVRKKKDNKEEKIIVLSANLDIERDTLAAYGFNPVRHWFQMKLDLNNYRADIPQKGSQVTLSSFNMRDTEVLYELFEEVFSDHFDYHPSSLEEFKKKFEKESFDPELWFLLRKENDVIGFILCSISEETKIGEITHLGVQRNWRKKGFGGLMLHHAFSILKQKGMTSAALSVDSDSLTDAPVVYQKAGMHVNRNFTRYDLTV</sequence>
<gene>
    <name evidence="2" type="ORF">AAEO50_06850</name>
</gene>
<evidence type="ECO:0000259" key="1">
    <source>
        <dbReference type="PROSITE" id="PS51186"/>
    </source>
</evidence>
<dbReference type="SUPFAM" id="SSF55729">
    <property type="entry name" value="Acyl-CoA N-acyltransferases (Nat)"/>
    <property type="match status" value="1"/>
</dbReference>
<protein>
    <submittedName>
        <fullName evidence="2">GNAT family N-acetyltransferase</fullName>
    </submittedName>
</protein>
<name>A0ABU9K981_9BACI</name>
<comment type="caution">
    <text evidence="2">The sequence shown here is derived from an EMBL/GenBank/DDBJ whole genome shotgun (WGS) entry which is preliminary data.</text>
</comment>
<feature type="domain" description="N-acetyltransferase" evidence="1">
    <location>
        <begin position="160"/>
        <end position="303"/>
    </location>
</feature>
<dbReference type="EMBL" id="JBBYAF010000009">
    <property type="protein sequence ID" value="MEL3971990.1"/>
    <property type="molecule type" value="Genomic_DNA"/>
</dbReference>
<proteinExistence type="predicted"/>
<dbReference type="CDD" id="cd04301">
    <property type="entry name" value="NAT_SF"/>
    <property type="match status" value="1"/>
</dbReference>
<dbReference type="InterPro" id="IPR000182">
    <property type="entry name" value="GNAT_dom"/>
</dbReference>
<dbReference type="RefSeq" id="WP_341981814.1">
    <property type="nucleotide sequence ID" value="NZ_JBBYAF010000009.1"/>
</dbReference>
<evidence type="ECO:0000313" key="2">
    <source>
        <dbReference type="EMBL" id="MEL3971990.1"/>
    </source>
</evidence>
<reference evidence="2 3" key="1">
    <citation type="submission" date="2024-04" db="EMBL/GenBank/DDBJ databases">
        <title>Bacillus oryzaecorticis sp. nov., a moderately halophilic bacterium isolated from rice husks.</title>
        <authorList>
            <person name="Zhu H.-S."/>
        </authorList>
    </citation>
    <scope>NUCLEOTIDE SEQUENCE [LARGE SCALE GENOMIC DNA]</scope>
    <source>
        <strain evidence="2 3">ZC255</strain>
    </source>
</reference>
<dbReference type="InterPro" id="IPR016181">
    <property type="entry name" value="Acyl_CoA_acyltransferase"/>
</dbReference>
<dbReference type="Pfam" id="PF00583">
    <property type="entry name" value="Acetyltransf_1"/>
    <property type="match status" value="1"/>
</dbReference>
<dbReference type="Gene3D" id="3.40.630.30">
    <property type="match status" value="1"/>
</dbReference>
<dbReference type="PROSITE" id="PS51186">
    <property type="entry name" value="GNAT"/>
    <property type="match status" value="1"/>
</dbReference>
<accession>A0ABU9K981</accession>
<keyword evidence="3" id="KW-1185">Reference proteome</keyword>
<dbReference type="Proteomes" id="UP001389717">
    <property type="component" value="Unassembled WGS sequence"/>
</dbReference>
<organism evidence="2 3">
    <name type="scientific">Rossellomorea oryzaecorticis</name>
    <dbReference type="NCBI Taxonomy" id="1396505"/>
    <lineage>
        <taxon>Bacteria</taxon>
        <taxon>Bacillati</taxon>
        <taxon>Bacillota</taxon>
        <taxon>Bacilli</taxon>
        <taxon>Bacillales</taxon>
        <taxon>Bacillaceae</taxon>
        <taxon>Rossellomorea</taxon>
    </lineage>
</organism>
<evidence type="ECO:0000313" key="3">
    <source>
        <dbReference type="Proteomes" id="UP001389717"/>
    </source>
</evidence>